<keyword evidence="4" id="KW-0255">Endonuclease</keyword>
<dbReference type="SUPFAM" id="SSF56672">
    <property type="entry name" value="DNA/RNA polymerases"/>
    <property type="match status" value="1"/>
</dbReference>
<feature type="compositionally biased region" description="Basic residues" evidence="7">
    <location>
        <begin position="175"/>
        <end position="185"/>
    </location>
</feature>
<evidence type="ECO:0000256" key="7">
    <source>
        <dbReference type="SAM" id="MobiDB-lite"/>
    </source>
</evidence>
<dbReference type="PANTHER" id="PTHR48475:SF2">
    <property type="entry name" value="RIBONUCLEASE H"/>
    <property type="match status" value="1"/>
</dbReference>
<dbReference type="GO" id="GO:0003964">
    <property type="term" value="F:RNA-directed DNA polymerase activity"/>
    <property type="evidence" value="ECO:0007669"/>
    <property type="project" value="UniProtKB-KW"/>
</dbReference>
<comment type="caution">
    <text evidence="9">The sequence shown here is derived from an EMBL/GenBank/DDBJ whole genome shotgun (WGS) entry which is preliminary data.</text>
</comment>
<dbReference type="InterPro" id="IPR041373">
    <property type="entry name" value="RT_RNaseH"/>
</dbReference>
<evidence type="ECO:0000313" key="10">
    <source>
        <dbReference type="Proteomes" id="UP001054252"/>
    </source>
</evidence>
<dbReference type="SUPFAM" id="SSF53098">
    <property type="entry name" value="Ribonuclease H-like"/>
    <property type="match status" value="2"/>
</dbReference>
<dbReference type="Pfam" id="PF17917">
    <property type="entry name" value="RT_RNaseH"/>
    <property type="match status" value="1"/>
</dbReference>
<organism evidence="9 10">
    <name type="scientific">Rubroshorea leprosula</name>
    <dbReference type="NCBI Taxonomy" id="152421"/>
    <lineage>
        <taxon>Eukaryota</taxon>
        <taxon>Viridiplantae</taxon>
        <taxon>Streptophyta</taxon>
        <taxon>Embryophyta</taxon>
        <taxon>Tracheophyta</taxon>
        <taxon>Spermatophyta</taxon>
        <taxon>Magnoliopsida</taxon>
        <taxon>eudicotyledons</taxon>
        <taxon>Gunneridae</taxon>
        <taxon>Pentapetalae</taxon>
        <taxon>rosids</taxon>
        <taxon>malvids</taxon>
        <taxon>Malvales</taxon>
        <taxon>Dipterocarpaceae</taxon>
        <taxon>Rubroshorea</taxon>
    </lineage>
</organism>
<feature type="compositionally biased region" description="Basic and acidic residues" evidence="7">
    <location>
        <begin position="189"/>
        <end position="200"/>
    </location>
</feature>
<evidence type="ECO:0000256" key="6">
    <source>
        <dbReference type="ARBA" id="ARBA00022918"/>
    </source>
</evidence>
<keyword evidence="1" id="KW-0808">Transferase</keyword>
<evidence type="ECO:0000256" key="5">
    <source>
        <dbReference type="ARBA" id="ARBA00022801"/>
    </source>
</evidence>
<keyword evidence="2" id="KW-0548">Nucleotidyltransferase</keyword>
<feature type="region of interest" description="Disordered" evidence="7">
    <location>
        <begin position="164"/>
        <end position="200"/>
    </location>
</feature>
<dbReference type="PANTHER" id="PTHR48475">
    <property type="entry name" value="RIBONUCLEASE H"/>
    <property type="match status" value="1"/>
</dbReference>
<sequence>MPITFEPEISLAKIPSFFFSTLSMKLVSVSRAQMPTSKGFLLRANTSPILLQFSSPSKKAAKLGNGKLKLRRGPWSLSGFEFSKLQRKTGGPRGRGYLRRLGSGRIMASLISELQKLASTLMHEILDRFCCEISRYRWKFLGCLRWLAWDRFIAAMSGFDTGGAGSAQRSEPARRPHAKGKKRATRALTPREVRWSGHDPSDELPQLPRQVRWLPPASSIAWPLSPLKSYLSSPPLLTKAVDGEILYLYLGISDEAISSVLVREKVKQQKPIYYISSVLHGAELRYPIAEKAALAVVTSARKLRPYFQSHPIIVLIDQPLWQILQKLQCSGRLIKWAVELGEFEITFQQRSAIRAQALADFIVECTPCPSTSTPEPNEWTLYVDGASSSKDSGAGALLIGPEGYRSEHALKFNFDATNNMAKYESLLLGLQLALELKISAIQVLDEPSFTKPRVMEISTNPDTPSWTDSIVSFLRDGIIPEDRQEAMKLRKKASRYTLVDGVLYKRSFSLPLLRCLNPYEAEYALREKCPKCQFFAHLTHQPAEELTNMVAPWPFAQWGLDLLGPFVKGVGGVTHLVVGVDYFTKWVEARPLSSLTSKKVEDFVFSSIICRYEIPNQIVADNGTQFNCSSFRDFCSSYGIKLQFTSVYHPESNGMVESVNKCILEGIRPRLEQHKAKWADKLNNVLWAYRTTSRTTTGDLVLRKAGLTGFETRFGKLAPNWEGPYTVAEVPHPGAYVLQDAKGKRVPRVWNVNNLKKFYP</sequence>
<evidence type="ECO:0000259" key="8">
    <source>
        <dbReference type="PROSITE" id="PS50994"/>
    </source>
</evidence>
<dbReference type="InterPro" id="IPR036397">
    <property type="entry name" value="RNaseH_sf"/>
</dbReference>
<dbReference type="InterPro" id="IPR012337">
    <property type="entry name" value="RNaseH-like_sf"/>
</dbReference>
<evidence type="ECO:0000256" key="4">
    <source>
        <dbReference type="ARBA" id="ARBA00022759"/>
    </source>
</evidence>
<keyword evidence="3" id="KW-0540">Nuclease</keyword>
<dbReference type="GO" id="GO:0015074">
    <property type="term" value="P:DNA integration"/>
    <property type="evidence" value="ECO:0007669"/>
    <property type="project" value="InterPro"/>
</dbReference>
<evidence type="ECO:0000256" key="1">
    <source>
        <dbReference type="ARBA" id="ARBA00022679"/>
    </source>
</evidence>
<proteinExistence type="predicted"/>
<gene>
    <name evidence="9" type="ORF">SLEP1_g25682</name>
</gene>
<dbReference type="EMBL" id="BPVZ01000042">
    <property type="protein sequence ID" value="GKV14877.1"/>
    <property type="molecule type" value="Genomic_DNA"/>
</dbReference>
<reference evidence="9 10" key="1">
    <citation type="journal article" date="2021" name="Commun. Biol.">
        <title>The genome of Shorea leprosula (Dipterocarpaceae) highlights the ecological relevance of drought in aseasonal tropical rainforests.</title>
        <authorList>
            <person name="Ng K.K.S."/>
            <person name="Kobayashi M.J."/>
            <person name="Fawcett J.A."/>
            <person name="Hatakeyama M."/>
            <person name="Paape T."/>
            <person name="Ng C.H."/>
            <person name="Ang C.C."/>
            <person name="Tnah L.H."/>
            <person name="Lee C.T."/>
            <person name="Nishiyama T."/>
            <person name="Sese J."/>
            <person name="O'Brien M.J."/>
            <person name="Copetti D."/>
            <person name="Mohd Noor M.I."/>
            <person name="Ong R.C."/>
            <person name="Putra M."/>
            <person name="Sireger I.Z."/>
            <person name="Indrioko S."/>
            <person name="Kosugi Y."/>
            <person name="Izuno A."/>
            <person name="Isagi Y."/>
            <person name="Lee S.L."/>
            <person name="Shimizu K.K."/>
        </authorList>
    </citation>
    <scope>NUCLEOTIDE SEQUENCE [LARGE SCALE GENOMIC DNA]</scope>
    <source>
        <strain evidence="9">214</strain>
    </source>
</reference>
<name>A0AAV5JMV1_9ROSI</name>
<dbReference type="Pfam" id="PF00665">
    <property type="entry name" value="rve"/>
    <property type="match status" value="1"/>
</dbReference>
<evidence type="ECO:0000313" key="9">
    <source>
        <dbReference type="EMBL" id="GKV14877.1"/>
    </source>
</evidence>
<dbReference type="PROSITE" id="PS50994">
    <property type="entry name" value="INTEGRASE"/>
    <property type="match status" value="1"/>
</dbReference>
<feature type="domain" description="Integrase catalytic" evidence="8">
    <location>
        <begin position="550"/>
        <end position="717"/>
    </location>
</feature>
<keyword evidence="10" id="KW-1185">Reference proteome</keyword>
<evidence type="ECO:0000256" key="3">
    <source>
        <dbReference type="ARBA" id="ARBA00022722"/>
    </source>
</evidence>
<accession>A0AAV5JMV1</accession>
<keyword evidence="6" id="KW-0695">RNA-directed DNA polymerase</keyword>
<protein>
    <recommendedName>
        <fullName evidence="8">Integrase catalytic domain-containing protein</fullName>
    </recommendedName>
</protein>
<dbReference type="AlphaFoldDB" id="A0AAV5JMV1"/>
<dbReference type="Gene3D" id="3.30.420.10">
    <property type="entry name" value="Ribonuclease H-like superfamily/Ribonuclease H"/>
    <property type="match status" value="2"/>
</dbReference>
<dbReference type="InterPro" id="IPR043502">
    <property type="entry name" value="DNA/RNA_pol_sf"/>
</dbReference>
<dbReference type="InterPro" id="IPR001584">
    <property type="entry name" value="Integrase_cat-core"/>
</dbReference>
<dbReference type="GO" id="GO:0004519">
    <property type="term" value="F:endonuclease activity"/>
    <property type="evidence" value="ECO:0007669"/>
    <property type="project" value="UniProtKB-KW"/>
</dbReference>
<dbReference type="GO" id="GO:0016787">
    <property type="term" value="F:hydrolase activity"/>
    <property type="evidence" value="ECO:0007669"/>
    <property type="project" value="UniProtKB-KW"/>
</dbReference>
<dbReference type="GO" id="GO:0003676">
    <property type="term" value="F:nucleic acid binding"/>
    <property type="evidence" value="ECO:0007669"/>
    <property type="project" value="InterPro"/>
</dbReference>
<dbReference type="Proteomes" id="UP001054252">
    <property type="component" value="Unassembled WGS sequence"/>
</dbReference>
<keyword evidence="5" id="KW-0378">Hydrolase</keyword>
<evidence type="ECO:0000256" key="2">
    <source>
        <dbReference type="ARBA" id="ARBA00022695"/>
    </source>
</evidence>